<evidence type="ECO:0000256" key="1">
    <source>
        <dbReference type="SAM" id="Phobius"/>
    </source>
</evidence>
<gene>
    <name evidence="2" type="ORF">GGR91_000641</name>
</gene>
<reference evidence="2 3" key="1">
    <citation type="submission" date="2020-08" db="EMBL/GenBank/DDBJ databases">
        <title>Genomic Encyclopedia of Type Strains, Phase IV (KMG-IV): sequencing the most valuable type-strain genomes for metagenomic binning, comparative biology and taxonomic classification.</title>
        <authorList>
            <person name="Goeker M."/>
        </authorList>
    </citation>
    <scope>NUCLEOTIDE SEQUENCE [LARGE SCALE GENOMIC DNA]</scope>
    <source>
        <strain evidence="2 3">DSM 29050</strain>
    </source>
</reference>
<dbReference type="RefSeq" id="WP_246337032.1">
    <property type="nucleotide sequence ID" value="NZ_BAABBG010000001.1"/>
</dbReference>
<dbReference type="AlphaFoldDB" id="A0A840AVR1"/>
<keyword evidence="1" id="KW-0472">Membrane</keyword>
<dbReference type="Proteomes" id="UP000581447">
    <property type="component" value="Unassembled WGS sequence"/>
</dbReference>
<name>A0A840AVR1_9SPHN</name>
<comment type="caution">
    <text evidence="2">The sequence shown here is derived from an EMBL/GenBank/DDBJ whole genome shotgun (WGS) entry which is preliminary data.</text>
</comment>
<keyword evidence="3" id="KW-1185">Reference proteome</keyword>
<protein>
    <submittedName>
        <fullName evidence="2">Uncharacterized protein</fullName>
    </submittedName>
</protein>
<proteinExistence type="predicted"/>
<feature type="transmembrane region" description="Helical" evidence="1">
    <location>
        <begin position="20"/>
        <end position="37"/>
    </location>
</feature>
<keyword evidence="1" id="KW-0812">Transmembrane</keyword>
<keyword evidence="1" id="KW-1133">Transmembrane helix</keyword>
<evidence type="ECO:0000313" key="2">
    <source>
        <dbReference type="EMBL" id="MBB3942419.1"/>
    </source>
</evidence>
<dbReference type="EMBL" id="JACIEA010000001">
    <property type="protein sequence ID" value="MBB3942419.1"/>
    <property type="molecule type" value="Genomic_DNA"/>
</dbReference>
<sequence length="124" mass="13466">MATATSTAGQKAQQPRFKTLKIIIAALAVIAALWLAWNWNSIKGQARVGAAYGAHITCSCRYIEGRDMASCETDKEKGLEIVRLSDDPENKRIYASVPFLAEAVAERRGANGCIQLNQAEIDAL</sequence>
<evidence type="ECO:0000313" key="3">
    <source>
        <dbReference type="Proteomes" id="UP000581447"/>
    </source>
</evidence>
<organism evidence="2 3">
    <name type="scientific">Sphingorhabdus rigui</name>
    <dbReference type="NCBI Taxonomy" id="1282858"/>
    <lineage>
        <taxon>Bacteria</taxon>
        <taxon>Pseudomonadati</taxon>
        <taxon>Pseudomonadota</taxon>
        <taxon>Alphaproteobacteria</taxon>
        <taxon>Sphingomonadales</taxon>
        <taxon>Sphingomonadaceae</taxon>
        <taxon>Sphingorhabdus</taxon>
    </lineage>
</organism>
<accession>A0A840AVR1</accession>